<dbReference type="GO" id="GO:0003677">
    <property type="term" value="F:DNA binding"/>
    <property type="evidence" value="ECO:0007669"/>
    <property type="project" value="UniProtKB-UniRule"/>
</dbReference>
<feature type="region of interest" description="Disordered" evidence="8">
    <location>
        <begin position="577"/>
        <end position="607"/>
    </location>
</feature>
<dbReference type="GO" id="GO:0005524">
    <property type="term" value="F:ATP binding"/>
    <property type="evidence" value="ECO:0007669"/>
    <property type="project" value="UniProtKB-UniRule"/>
</dbReference>
<dbReference type="STRING" id="478801.Ksed_10940"/>
<dbReference type="GO" id="GO:0007059">
    <property type="term" value="P:chromosome segregation"/>
    <property type="evidence" value="ECO:0007669"/>
    <property type="project" value="UniProtKB-UniRule"/>
</dbReference>
<feature type="compositionally biased region" description="Basic and acidic residues" evidence="8">
    <location>
        <begin position="312"/>
        <end position="332"/>
    </location>
</feature>
<dbReference type="SUPFAM" id="SSF52540">
    <property type="entry name" value="P-loop containing nucleoside triphosphate hydrolases"/>
    <property type="match status" value="1"/>
</dbReference>
<dbReference type="InterPro" id="IPR010935">
    <property type="entry name" value="SMC_hinge"/>
</dbReference>
<dbReference type="GO" id="GO:0005737">
    <property type="term" value="C:cytoplasm"/>
    <property type="evidence" value="ECO:0007669"/>
    <property type="project" value="UniProtKB-SubCell"/>
</dbReference>
<dbReference type="GO" id="GO:0016887">
    <property type="term" value="F:ATP hydrolysis activity"/>
    <property type="evidence" value="ECO:0007669"/>
    <property type="project" value="InterPro"/>
</dbReference>
<evidence type="ECO:0000256" key="8">
    <source>
        <dbReference type="SAM" id="MobiDB-lite"/>
    </source>
</evidence>
<evidence type="ECO:0000313" key="11">
    <source>
        <dbReference type="Proteomes" id="UP000006666"/>
    </source>
</evidence>
<comment type="domain">
    <text evidence="7">Contains large globular domains required for ATP hydrolysis at each terminus and a third globular domain forming a flexible hinge near the middle of the molecule. These domains are separated by coiled-coil structures.</text>
</comment>
<dbReference type="GO" id="GO:0006260">
    <property type="term" value="P:DNA replication"/>
    <property type="evidence" value="ECO:0007669"/>
    <property type="project" value="UniProtKB-UniRule"/>
</dbReference>
<dbReference type="InterPro" id="IPR003395">
    <property type="entry name" value="RecF/RecN/SMC_N"/>
</dbReference>
<keyword evidence="2 7" id="KW-0963">Cytoplasm</keyword>
<dbReference type="HAMAP" id="MF_01894">
    <property type="entry name" value="Smc_prok"/>
    <property type="match status" value="1"/>
</dbReference>
<dbReference type="InterPro" id="IPR027417">
    <property type="entry name" value="P-loop_NTPase"/>
</dbReference>
<keyword evidence="3 7" id="KW-0547">Nucleotide-binding</keyword>
<feature type="domain" description="SMC hinge" evidence="9">
    <location>
        <begin position="515"/>
        <end position="648"/>
    </location>
</feature>
<keyword evidence="6 7" id="KW-0238">DNA-binding</keyword>
<dbReference type="GO" id="GO:0007062">
    <property type="term" value="P:sister chromatid cohesion"/>
    <property type="evidence" value="ECO:0007669"/>
    <property type="project" value="InterPro"/>
</dbReference>
<evidence type="ECO:0000256" key="4">
    <source>
        <dbReference type="ARBA" id="ARBA00022840"/>
    </source>
</evidence>
<dbReference type="HOGENOM" id="CLU_001042_2_0_11"/>
<evidence type="ECO:0000256" key="7">
    <source>
        <dbReference type="HAMAP-Rule" id="MF_01894"/>
    </source>
</evidence>
<evidence type="ECO:0000259" key="9">
    <source>
        <dbReference type="SMART" id="SM00968"/>
    </source>
</evidence>
<keyword evidence="5 7" id="KW-0175">Coiled coil</keyword>
<proteinExistence type="inferred from homology"/>
<feature type="binding site" evidence="7">
    <location>
        <begin position="32"/>
        <end position="39"/>
    </location>
    <ligand>
        <name>ATP</name>
        <dbReference type="ChEBI" id="CHEBI:30616"/>
    </ligand>
</feature>
<dbReference type="SMART" id="SM00968">
    <property type="entry name" value="SMC_hinge"/>
    <property type="match status" value="1"/>
</dbReference>
<dbReference type="Gene3D" id="3.40.50.300">
    <property type="entry name" value="P-loop containing nucleotide triphosphate hydrolases"/>
    <property type="match status" value="2"/>
</dbReference>
<dbReference type="FunFam" id="3.40.50.300:FF:000901">
    <property type="entry name" value="Chromosome partition protein Smc"/>
    <property type="match status" value="1"/>
</dbReference>
<feature type="coiled-coil region" evidence="7">
    <location>
        <begin position="167"/>
        <end position="194"/>
    </location>
</feature>
<dbReference type="Gene3D" id="3.30.70.1620">
    <property type="match status" value="1"/>
</dbReference>
<dbReference type="Gene3D" id="1.20.1060.20">
    <property type="match status" value="1"/>
</dbReference>
<dbReference type="NCBIfam" id="TIGR02168">
    <property type="entry name" value="SMC_prok_B"/>
    <property type="match status" value="1"/>
</dbReference>
<feature type="coiled-coil region" evidence="7">
    <location>
        <begin position="687"/>
        <end position="714"/>
    </location>
</feature>
<evidence type="ECO:0000313" key="10">
    <source>
        <dbReference type="EMBL" id="ACV06134.1"/>
    </source>
</evidence>
<evidence type="ECO:0000256" key="3">
    <source>
        <dbReference type="ARBA" id="ARBA00022741"/>
    </source>
</evidence>
<dbReference type="Pfam" id="PF06470">
    <property type="entry name" value="SMC_hinge"/>
    <property type="match status" value="1"/>
</dbReference>
<protein>
    <recommendedName>
        <fullName evidence="7">Chromosome partition protein Smc</fullName>
    </recommendedName>
</protein>
<comment type="function">
    <text evidence="7">Required for chromosome condensation and partitioning.</text>
</comment>
<keyword evidence="11" id="KW-1185">Reference proteome</keyword>
<feature type="compositionally biased region" description="Gly residues" evidence="8">
    <location>
        <begin position="587"/>
        <end position="603"/>
    </location>
</feature>
<sequence length="1217" mass="129303">MYVTSLTLKGFKSFASSTKLELEPGITCIVGPNGSGKSNVVDALAWVMGEQGAKSLRGGKMEDVIFAGTSGRAPLGRAEVAMTIDNTDGALPIDYSEVTISRTMFRSGGSEYAINGTPCRLLDVQELLSDSGIGREMHVIVGQGQLDAVLRATPEERRGFIEEAAGVLKHRRRKEKALRKLDAMEGDLARVRDLTAEIRRQLGPLGRQAATARRAAVIHIMVRDARARLLADDLVQQQAALDSDLADEQAALARRQQAEQALAAASGGVEELEQSVATADGRHEAFRNAWFELGTLIERTRAAGRLAAERATLADRDATESEQRSRSGRDPEQLQAQAAELKQQEADEAARIDSTEDELAEATSAREQAEAAHAAEAQRLERLAKAAADRREGLATLAGQVEVRRSRVASAQTEIERLEADIAAGEQQAQAARDRLAELEGGMEEAESGEAGLDAAHEAAQEAVEAAAAELEQARNRLNNAGQKAQRLTARVEGLSVALQRRDGSATLVAEGAPAGVLGDLTDHLQVEAGHEAALAVALGPVATALVVQSRGAATAALEHLAAREAGQATLVLSAGSDAGEPVPLSGAGGPDGAAGPGGGQPGRGELPGVAVWATGVVRVPPVLAGALGEALDGVALAADAEAARAVLDATPGVRAVATATGELWTRHRVTGGSSTGPSSVEVAADHDRAVAELEQAQQEVAAAESARDAAQERLAAARPAAEAALAALHESDARMAAVADDLAQAAQSERAARSGIEKATERLAARRTEAEADRADLEALEARLEAARTQDAQAPDAADDTAERDRLATAAAQARAHETEARLAARTAAERLKAIAGRGDALAAQARGEVLARQDAARRAGQRRRAAEHARGIAERAEALVGRLEAVREQAEAGRQTAEAQRAELRQELAARRTRIAELTERVRELTDAVHRDEVARAEMRLRVEALVQRATDELGMEAEVLVAEYGPENEVPVLDDDGEQTRDEEGNPATVPFVRDEQAKRLRRAERDLKALGAVNPLALEEYAAMEERHQFLAGQLDDLVASKEALLELVAEVDERVRTAFVEAYQDTAREFEGVFSRLFPGGEGRLELTDPEDMLTTGIEVQARPPGKKVKRLSLLSGGERSLTAVALLVSIFKARPSPFYIMDEVEAALDDTNLGRLIQLFEELRDSSQLIVITHQKRTMEVADALYGVSMKGDGISQVVSQRLKDSPLPRA</sequence>
<dbReference type="AlphaFoldDB" id="C7NGM6"/>
<dbReference type="SUPFAM" id="SSF75553">
    <property type="entry name" value="Smc hinge domain"/>
    <property type="match status" value="1"/>
</dbReference>
<dbReference type="InterPro" id="IPR011890">
    <property type="entry name" value="SMC_prok"/>
</dbReference>
<dbReference type="Pfam" id="PF02463">
    <property type="entry name" value="SMC_N"/>
    <property type="match status" value="1"/>
</dbReference>
<evidence type="ECO:0000256" key="1">
    <source>
        <dbReference type="ARBA" id="ARBA00004496"/>
    </source>
</evidence>
<dbReference type="GO" id="GO:0005694">
    <property type="term" value="C:chromosome"/>
    <property type="evidence" value="ECO:0007669"/>
    <property type="project" value="InterPro"/>
</dbReference>
<dbReference type="PIRSF" id="PIRSF005719">
    <property type="entry name" value="SMC"/>
    <property type="match status" value="1"/>
</dbReference>
<comment type="subunit">
    <text evidence="7">Homodimer.</text>
</comment>
<name>C7NGM6_KYTSD</name>
<feature type="region of interest" description="Disordered" evidence="8">
    <location>
        <begin position="788"/>
        <end position="816"/>
    </location>
</feature>
<dbReference type="InterPro" id="IPR036277">
    <property type="entry name" value="SMC_hinge_sf"/>
</dbReference>
<dbReference type="GO" id="GO:0030261">
    <property type="term" value="P:chromosome condensation"/>
    <property type="evidence" value="ECO:0007669"/>
    <property type="project" value="InterPro"/>
</dbReference>
<evidence type="ECO:0000256" key="5">
    <source>
        <dbReference type="ARBA" id="ARBA00023054"/>
    </source>
</evidence>
<feature type="region of interest" description="Disordered" evidence="8">
    <location>
        <begin position="312"/>
        <end position="368"/>
    </location>
</feature>
<dbReference type="Proteomes" id="UP000006666">
    <property type="component" value="Chromosome"/>
</dbReference>
<reference evidence="10 11" key="1">
    <citation type="journal article" date="2009" name="Stand. Genomic Sci.">
        <title>Complete genome sequence of Kytococcus sedentarius type strain (541).</title>
        <authorList>
            <person name="Sims D."/>
            <person name="Brettin T."/>
            <person name="Detter J.C."/>
            <person name="Han C."/>
            <person name="Lapidus A."/>
            <person name="Copeland A."/>
            <person name="Glavina Del Rio T."/>
            <person name="Nolan M."/>
            <person name="Chen F."/>
            <person name="Lucas S."/>
            <person name="Tice H."/>
            <person name="Cheng J.F."/>
            <person name="Bruce D."/>
            <person name="Goodwin L."/>
            <person name="Pitluck S."/>
            <person name="Ovchinnikova G."/>
            <person name="Pati A."/>
            <person name="Ivanova N."/>
            <person name="Mavrommatis K."/>
            <person name="Chen A."/>
            <person name="Palaniappan K."/>
            <person name="D'haeseleer P."/>
            <person name="Chain P."/>
            <person name="Bristow J."/>
            <person name="Eisen J.A."/>
            <person name="Markowitz V."/>
            <person name="Hugenholtz P."/>
            <person name="Schneider S."/>
            <person name="Goker M."/>
            <person name="Pukall R."/>
            <person name="Kyrpides N.C."/>
            <person name="Klenk H.P."/>
        </authorList>
    </citation>
    <scope>NUCLEOTIDE SEQUENCE [LARGE SCALE GENOMIC DNA]</scope>
    <source>
        <strain evidence="11">ATCC 14392 / DSM 20547 / JCM 11482 / CCUG 33030 / NBRC 15357 / NCTC 11040 / CCM 314 / 541</strain>
    </source>
</reference>
<dbReference type="PANTHER" id="PTHR43977">
    <property type="entry name" value="STRUCTURAL MAINTENANCE OF CHROMOSOMES PROTEIN 3"/>
    <property type="match status" value="1"/>
</dbReference>
<dbReference type="EMBL" id="CP001686">
    <property type="protein sequence ID" value="ACV06134.1"/>
    <property type="molecule type" value="Genomic_DNA"/>
</dbReference>
<feature type="region of interest" description="Disordered" evidence="8">
    <location>
        <begin position="972"/>
        <end position="991"/>
    </location>
</feature>
<dbReference type="InterPro" id="IPR024704">
    <property type="entry name" value="SMC"/>
</dbReference>
<feature type="coiled-coil region" evidence="7">
    <location>
        <begin position="875"/>
        <end position="937"/>
    </location>
</feature>
<accession>C7NGM6</accession>
<organism evidence="10 11">
    <name type="scientific">Kytococcus sedentarius (strain ATCC 14392 / DSM 20547 / JCM 11482 / CCUG 33030 / NBRC 15357 / NCTC 11040 / CCM 314 / 541)</name>
    <name type="common">Micrococcus sedentarius</name>
    <dbReference type="NCBI Taxonomy" id="478801"/>
    <lineage>
        <taxon>Bacteria</taxon>
        <taxon>Bacillati</taxon>
        <taxon>Actinomycetota</taxon>
        <taxon>Actinomycetes</taxon>
        <taxon>Micrococcales</taxon>
        <taxon>Kytococcaceae</taxon>
        <taxon>Kytococcus</taxon>
    </lineage>
</organism>
<gene>
    <name evidence="7" type="primary">smc</name>
    <name evidence="10" type="ordered locus">Ksed_10940</name>
</gene>
<evidence type="ECO:0000256" key="2">
    <source>
        <dbReference type="ARBA" id="ARBA00022490"/>
    </source>
</evidence>
<feature type="compositionally biased region" description="Basic and acidic residues" evidence="8">
    <location>
        <begin position="342"/>
        <end position="354"/>
    </location>
</feature>
<evidence type="ECO:0000256" key="6">
    <source>
        <dbReference type="ARBA" id="ARBA00023125"/>
    </source>
</evidence>
<dbReference type="KEGG" id="kse:Ksed_10940"/>
<comment type="similarity">
    <text evidence="7">Belongs to the SMC family.</text>
</comment>
<keyword evidence="4 7" id="KW-0067">ATP-binding</keyword>
<dbReference type="FunFam" id="3.40.50.300:FF:000984">
    <property type="entry name" value="Chromosome partition protein Smc"/>
    <property type="match status" value="1"/>
</dbReference>
<dbReference type="eggNOG" id="COG1196">
    <property type="taxonomic scope" value="Bacteria"/>
</dbReference>
<comment type="subcellular location">
    <subcellularLocation>
        <location evidence="1 7">Cytoplasm</location>
    </subcellularLocation>
</comment>